<evidence type="ECO:0000256" key="2">
    <source>
        <dbReference type="ARBA" id="ARBA00007362"/>
    </source>
</evidence>
<sequence length="301" mass="32619">MNPVLLFSLCSLIWGSTWFAITFQLGVSSLWSVFYRFLLASVLLASYCCLRTGFPRFSMAQHLRLFFQGACLCGISYWLVYESERYISSGLTAVLSTSVLYFNVIIRRLWLAKPVEAKVVTGGVLGSFGVLLVMLPELTVQSVFDASGKGIVQALIASLVLSIGCVACERNEEDNLPMLPSITLNMLYGSLTVALIALAQGIKPEFSVSSEYICSLIYLAVFGSVGALSSYIVLIRKIGADRAAFIDVVFPVVALCLSSLVEGYEWSLTALSGVAFIAVGNTIALKPKKVELPARVSENQG</sequence>
<comment type="similarity">
    <text evidence="2">Belongs to the EamA transporter family.</text>
</comment>
<dbReference type="InterPro" id="IPR037185">
    <property type="entry name" value="EmrE-like"/>
</dbReference>
<accession>A0A142B6T4</accession>
<dbReference type="KEGG" id="emp:EZMO1_0194"/>
<evidence type="ECO:0000256" key="3">
    <source>
        <dbReference type="ARBA" id="ARBA00022692"/>
    </source>
</evidence>
<protein>
    <recommendedName>
        <fullName evidence="7">EamA domain-containing protein</fullName>
    </recommendedName>
</protein>
<evidence type="ECO:0000259" key="7">
    <source>
        <dbReference type="Pfam" id="PF00892"/>
    </source>
</evidence>
<feature type="transmembrane region" description="Helical" evidence="6">
    <location>
        <begin position="179"/>
        <end position="200"/>
    </location>
</feature>
<dbReference type="AlphaFoldDB" id="A0A142B6T4"/>
<feature type="transmembrane region" description="Helical" evidence="6">
    <location>
        <begin position="243"/>
        <end position="260"/>
    </location>
</feature>
<evidence type="ECO:0000313" key="8">
    <source>
        <dbReference type="EMBL" id="AMO54460.1"/>
    </source>
</evidence>
<feature type="transmembrane region" description="Helical" evidence="6">
    <location>
        <begin position="118"/>
        <end position="138"/>
    </location>
</feature>
<dbReference type="OrthoDB" id="2352272at2"/>
<keyword evidence="5 6" id="KW-0472">Membrane</keyword>
<dbReference type="RefSeq" id="WP_051790612.1">
    <property type="nucleotide sequence ID" value="NZ_CP013251.1"/>
</dbReference>
<dbReference type="PANTHER" id="PTHR32322:SF2">
    <property type="entry name" value="EAMA DOMAIN-CONTAINING PROTEIN"/>
    <property type="match status" value="1"/>
</dbReference>
<dbReference type="GO" id="GO:0016020">
    <property type="term" value="C:membrane"/>
    <property type="evidence" value="ECO:0007669"/>
    <property type="project" value="UniProtKB-SubCell"/>
</dbReference>
<organism evidence="8 9">
    <name type="scientific">Endozoicomonas montiporae CL-33</name>
    <dbReference type="NCBI Taxonomy" id="570277"/>
    <lineage>
        <taxon>Bacteria</taxon>
        <taxon>Pseudomonadati</taxon>
        <taxon>Pseudomonadota</taxon>
        <taxon>Gammaproteobacteria</taxon>
        <taxon>Oceanospirillales</taxon>
        <taxon>Endozoicomonadaceae</taxon>
        <taxon>Endozoicomonas</taxon>
    </lineage>
</organism>
<gene>
    <name evidence="8" type="ORF">EZMO1_0194</name>
</gene>
<dbReference type="InterPro" id="IPR050638">
    <property type="entry name" value="AA-Vitamin_Transporters"/>
</dbReference>
<proteinExistence type="inferred from homology"/>
<comment type="subcellular location">
    <subcellularLocation>
        <location evidence="1">Membrane</location>
        <topology evidence="1">Multi-pass membrane protein</topology>
    </subcellularLocation>
</comment>
<feature type="transmembrane region" description="Helical" evidence="6">
    <location>
        <begin position="212"/>
        <end position="234"/>
    </location>
</feature>
<evidence type="ECO:0000256" key="5">
    <source>
        <dbReference type="ARBA" id="ARBA00023136"/>
    </source>
</evidence>
<keyword evidence="4 6" id="KW-1133">Transmembrane helix</keyword>
<feature type="transmembrane region" description="Helical" evidence="6">
    <location>
        <begin position="62"/>
        <end position="80"/>
    </location>
</feature>
<evidence type="ECO:0000256" key="4">
    <source>
        <dbReference type="ARBA" id="ARBA00022989"/>
    </source>
</evidence>
<keyword evidence="3 6" id="KW-0812">Transmembrane</keyword>
<dbReference type="Proteomes" id="UP000071065">
    <property type="component" value="Chromosome"/>
</dbReference>
<dbReference type="InterPro" id="IPR000620">
    <property type="entry name" value="EamA_dom"/>
</dbReference>
<feature type="transmembrane region" description="Helical" evidence="6">
    <location>
        <begin position="86"/>
        <end position="106"/>
    </location>
</feature>
<feature type="domain" description="EamA" evidence="7">
    <location>
        <begin position="4"/>
        <end position="134"/>
    </location>
</feature>
<dbReference type="EMBL" id="CP013251">
    <property type="protein sequence ID" value="AMO54460.1"/>
    <property type="molecule type" value="Genomic_DNA"/>
</dbReference>
<evidence type="ECO:0000256" key="6">
    <source>
        <dbReference type="SAM" id="Phobius"/>
    </source>
</evidence>
<feature type="domain" description="EamA" evidence="7">
    <location>
        <begin position="149"/>
        <end position="281"/>
    </location>
</feature>
<dbReference type="STRING" id="570277.EZMO1_0194"/>
<feature type="transmembrane region" description="Helical" evidence="6">
    <location>
        <begin position="29"/>
        <end position="50"/>
    </location>
</feature>
<dbReference type="PANTHER" id="PTHR32322">
    <property type="entry name" value="INNER MEMBRANE TRANSPORTER"/>
    <property type="match status" value="1"/>
</dbReference>
<dbReference type="PATRIC" id="fig|570277.3.peg.201"/>
<feature type="transmembrane region" description="Helical" evidence="6">
    <location>
        <begin position="150"/>
        <end position="167"/>
    </location>
</feature>
<feature type="transmembrane region" description="Helical" evidence="6">
    <location>
        <begin position="266"/>
        <end position="285"/>
    </location>
</feature>
<evidence type="ECO:0000313" key="9">
    <source>
        <dbReference type="Proteomes" id="UP000071065"/>
    </source>
</evidence>
<name>A0A142B6T4_9GAMM</name>
<evidence type="ECO:0000256" key="1">
    <source>
        <dbReference type="ARBA" id="ARBA00004141"/>
    </source>
</evidence>
<dbReference type="Pfam" id="PF00892">
    <property type="entry name" value="EamA"/>
    <property type="match status" value="2"/>
</dbReference>
<dbReference type="SUPFAM" id="SSF103481">
    <property type="entry name" value="Multidrug resistance efflux transporter EmrE"/>
    <property type="match status" value="2"/>
</dbReference>
<reference evidence="8 9" key="1">
    <citation type="journal article" date="2016" name="Front. Microbiol.">
        <title>Genomic Insight into the Host-Endosymbiont Relationship of Endozoicomonas montiporae CL-33(T) with its Coral Host.</title>
        <authorList>
            <person name="Ding J.-Y."/>
            <person name="Shiu J.-H."/>
            <person name="Chen W.-M."/>
            <person name="Chiang Y.-R."/>
            <person name="Tang S.-L."/>
        </authorList>
    </citation>
    <scope>NUCLEOTIDE SEQUENCE [LARGE SCALE GENOMIC DNA]</scope>
    <source>
        <strain evidence="8 9">CL-33</strain>
    </source>
</reference>